<comment type="subcellular location">
    <subcellularLocation>
        <location evidence="1">Cell membrane</location>
        <topology evidence="1">Multi-pass membrane protein</topology>
    </subcellularLocation>
</comment>
<feature type="transmembrane region" description="Helical" evidence="6">
    <location>
        <begin position="388"/>
        <end position="410"/>
    </location>
</feature>
<evidence type="ECO:0000313" key="8">
    <source>
        <dbReference type="Proteomes" id="UP000281955"/>
    </source>
</evidence>
<dbReference type="RefSeq" id="WP_183061997.1">
    <property type="nucleotide sequence ID" value="NZ_RBWV01000013.1"/>
</dbReference>
<sequence length="523" mass="54762">MALSAPPPAASQEDSSKGLRTGALGLLSSVVIGVASTAPGYSLAATLGFVAVGVGLQSPVVMLLAFVPMLLIAIAYRELNAVDPDCGTSFKWLARAFSPRQGWFNGWVQILADVVVMANLAQIAGEYGFLLFGADGLAASTFWSTVAGVAWIAVMTWVCYIGIEVSARSQVVLLAVELVTLLIFSVTALVKVYADNGLSTSVKPALSWFNPFEIPSFSAFSAAILLAVFIYWGWDTAVSCNEESADKTRTPGRAAILSTVLLLVTYVLITVAAQAYAGVGQEGLGLGNPDNADDVFAVLGNSVLGSTGGKILVLAVLSSAAASTQTTILPAARTSLSMAAYRAFPARFGDIHPRYQTPGFSTLVMGGVSILFYVALTLVSTDVLADSIASLGLFIAFYLGMTGFACAWQLRHELRRSARDLWVKGILPVLGGVMLLAAFVKTAYDDIKPDTGETSFHGVGGVFLLGVASALLGVVLMLVYERRAPAFFRGETLEPLVPAARDGSATAPLAGAARPVVPEEKVL</sequence>
<feature type="transmembrane region" description="Helical" evidence="6">
    <location>
        <begin position="357"/>
        <end position="376"/>
    </location>
</feature>
<evidence type="ECO:0000313" key="7">
    <source>
        <dbReference type="EMBL" id="RKS72733.1"/>
    </source>
</evidence>
<dbReference type="InterPro" id="IPR002293">
    <property type="entry name" value="AA/rel_permease1"/>
</dbReference>
<feature type="transmembrane region" description="Helical" evidence="6">
    <location>
        <begin position="21"/>
        <end position="41"/>
    </location>
</feature>
<proteinExistence type="predicted"/>
<keyword evidence="5 6" id="KW-0472">Membrane</keyword>
<keyword evidence="4 6" id="KW-1133">Transmembrane helix</keyword>
<evidence type="ECO:0000256" key="1">
    <source>
        <dbReference type="ARBA" id="ARBA00004651"/>
    </source>
</evidence>
<evidence type="ECO:0000256" key="4">
    <source>
        <dbReference type="ARBA" id="ARBA00022989"/>
    </source>
</evidence>
<feature type="transmembrane region" description="Helical" evidence="6">
    <location>
        <begin position="214"/>
        <end position="234"/>
    </location>
</feature>
<feature type="transmembrane region" description="Helical" evidence="6">
    <location>
        <begin position="456"/>
        <end position="480"/>
    </location>
</feature>
<dbReference type="InParanoid" id="A0A420XN88"/>
<organism evidence="7 8">
    <name type="scientific">Motilibacter peucedani</name>
    <dbReference type="NCBI Taxonomy" id="598650"/>
    <lineage>
        <taxon>Bacteria</taxon>
        <taxon>Bacillati</taxon>
        <taxon>Actinomycetota</taxon>
        <taxon>Actinomycetes</taxon>
        <taxon>Motilibacterales</taxon>
        <taxon>Motilibacteraceae</taxon>
        <taxon>Motilibacter</taxon>
    </lineage>
</organism>
<dbReference type="Pfam" id="PF13520">
    <property type="entry name" value="AA_permease_2"/>
    <property type="match status" value="1"/>
</dbReference>
<comment type="caution">
    <text evidence="7">The sequence shown here is derived from an EMBL/GenBank/DDBJ whole genome shotgun (WGS) entry which is preliminary data.</text>
</comment>
<accession>A0A420XN88</accession>
<dbReference type="PANTHER" id="PTHR42770:SF7">
    <property type="entry name" value="MEMBRANE PROTEIN"/>
    <property type="match status" value="1"/>
</dbReference>
<feature type="transmembrane region" description="Helical" evidence="6">
    <location>
        <begin position="102"/>
        <end position="121"/>
    </location>
</feature>
<feature type="transmembrane region" description="Helical" evidence="6">
    <location>
        <begin position="172"/>
        <end position="194"/>
    </location>
</feature>
<evidence type="ECO:0000256" key="6">
    <source>
        <dbReference type="SAM" id="Phobius"/>
    </source>
</evidence>
<gene>
    <name evidence="7" type="ORF">CLV35_2982</name>
</gene>
<feature type="transmembrane region" description="Helical" evidence="6">
    <location>
        <begin position="47"/>
        <end position="74"/>
    </location>
</feature>
<dbReference type="GO" id="GO:0022857">
    <property type="term" value="F:transmembrane transporter activity"/>
    <property type="evidence" value="ECO:0007669"/>
    <property type="project" value="InterPro"/>
</dbReference>
<keyword evidence="3 6" id="KW-0812">Transmembrane</keyword>
<dbReference type="InterPro" id="IPR050367">
    <property type="entry name" value="APC_superfamily"/>
</dbReference>
<dbReference type="PIRSF" id="PIRSF006060">
    <property type="entry name" value="AA_transporter"/>
    <property type="match status" value="1"/>
</dbReference>
<keyword evidence="8" id="KW-1185">Reference proteome</keyword>
<feature type="transmembrane region" description="Helical" evidence="6">
    <location>
        <begin position="141"/>
        <end position="160"/>
    </location>
</feature>
<reference evidence="7 8" key="1">
    <citation type="submission" date="2018-10" db="EMBL/GenBank/DDBJ databases">
        <title>Genomic Encyclopedia of Archaeal and Bacterial Type Strains, Phase II (KMG-II): from individual species to whole genera.</title>
        <authorList>
            <person name="Goeker M."/>
        </authorList>
    </citation>
    <scope>NUCLEOTIDE SEQUENCE [LARGE SCALE GENOMIC DNA]</scope>
    <source>
        <strain evidence="7 8">RP-AC37</strain>
    </source>
</reference>
<dbReference type="Gene3D" id="1.20.1740.10">
    <property type="entry name" value="Amino acid/polyamine transporter I"/>
    <property type="match status" value="1"/>
</dbReference>
<name>A0A420XN88_9ACTN</name>
<feature type="transmembrane region" description="Helical" evidence="6">
    <location>
        <begin position="422"/>
        <end position="444"/>
    </location>
</feature>
<dbReference type="PANTHER" id="PTHR42770">
    <property type="entry name" value="AMINO ACID TRANSPORTER-RELATED"/>
    <property type="match status" value="1"/>
</dbReference>
<protein>
    <submittedName>
        <fullName evidence="7">Amino acid transporter</fullName>
    </submittedName>
</protein>
<dbReference type="GO" id="GO:0005886">
    <property type="term" value="C:plasma membrane"/>
    <property type="evidence" value="ECO:0007669"/>
    <property type="project" value="UniProtKB-SubCell"/>
</dbReference>
<dbReference type="AlphaFoldDB" id="A0A420XN88"/>
<evidence type="ECO:0000256" key="5">
    <source>
        <dbReference type="ARBA" id="ARBA00023136"/>
    </source>
</evidence>
<feature type="transmembrane region" description="Helical" evidence="6">
    <location>
        <begin position="255"/>
        <end position="277"/>
    </location>
</feature>
<keyword evidence="2" id="KW-1003">Cell membrane</keyword>
<dbReference type="EMBL" id="RBWV01000013">
    <property type="protein sequence ID" value="RKS72733.1"/>
    <property type="molecule type" value="Genomic_DNA"/>
</dbReference>
<dbReference type="Proteomes" id="UP000281955">
    <property type="component" value="Unassembled WGS sequence"/>
</dbReference>
<evidence type="ECO:0000256" key="2">
    <source>
        <dbReference type="ARBA" id="ARBA00022475"/>
    </source>
</evidence>
<evidence type="ECO:0000256" key="3">
    <source>
        <dbReference type="ARBA" id="ARBA00022692"/>
    </source>
</evidence>